<protein>
    <recommendedName>
        <fullName evidence="2">DUF3025 domain-containing protein</fullName>
    </recommendedName>
</protein>
<comment type="caution">
    <text evidence="1">The sequence shown here is derived from an EMBL/GenBank/DDBJ whole genome shotgun (WGS) entry which is preliminary data.</text>
</comment>
<name>A0A1J5PJV4_9ZZZZ</name>
<dbReference type="Pfam" id="PF11227">
    <property type="entry name" value="DUF3025"/>
    <property type="match status" value="1"/>
</dbReference>
<evidence type="ECO:0008006" key="2">
    <source>
        <dbReference type="Google" id="ProtNLM"/>
    </source>
</evidence>
<evidence type="ECO:0000313" key="1">
    <source>
        <dbReference type="EMBL" id="OIQ63813.1"/>
    </source>
</evidence>
<proteinExistence type="predicted"/>
<dbReference type="EMBL" id="MLJW01008670">
    <property type="protein sequence ID" value="OIQ63813.1"/>
    <property type="molecule type" value="Genomic_DNA"/>
</dbReference>
<gene>
    <name evidence="1" type="ORF">GALL_546440</name>
</gene>
<dbReference type="AlphaFoldDB" id="A0A1J5PJV4"/>
<accession>A0A1J5PJV4</accession>
<reference evidence="1" key="1">
    <citation type="submission" date="2016-10" db="EMBL/GenBank/DDBJ databases">
        <title>Sequence of Gallionella enrichment culture.</title>
        <authorList>
            <person name="Poehlein A."/>
            <person name="Muehling M."/>
            <person name="Daniel R."/>
        </authorList>
    </citation>
    <scope>NUCLEOTIDE SEQUENCE</scope>
</reference>
<sequence length="237" mass="26744">MALPPALTRGAEWIDPALLNQYAAAHNITNASGQTIQFIASGTGQAYEIRIAETGQVPTRVNNWHDYFNALAWLIWPHSKAALNRLHVLAGITAQRNRRRDALTLLDESGVIVACTDPALWQLLQQHRWHELFVEQRARAEKEMAFHLLGHALYEKALQPYPGMTGKCQIILVPADFFALDQIRRQRQLDRLLAQQLLQYPPHTPGEFAALPVLGIPGITAENIDPSYYQNTKVFRP</sequence>
<dbReference type="InterPro" id="IPR021390">
    <property type="entry name" value="DUF3025"/>
</dbReference>
<organism evidence="1">
    <name type="scientific">mine drainage metagenome</name>
    <dbReference type="NCBI Taxonomy" id="410659"/>
    <lineage>
        <taxon>unclassified sequences</taxon>
        <taxon>metagenomes</taxon>
        <taxon>ecological metagenomes</taxon>
    </lineage>
</organism>